<proteinExistence type="predicted"/>
<accession>A0AAD1Y1Z7</accession>
<dbReference type="AlphaFoldDB" id="A0AAD1Y1Z7"/>
<dbReference type="EMBL" id="CAMPGE010025324">
    <property type="protein sequence ID" value="CAI2383094.1"/>
    <property type="molecule type" value="Genomic_DNA"/>
</dbReference>
<reference evidence="2" key="1">
    <citation type="submission" date="2023-07" db="EMBL/GenBank/DDBJ databases">
        <authorList>
            <consortium name="AG Swart"/>
            <person name="Singh M."/>
            <person name="Singh A."/>
            <person name="Seah K."/>
            <person name="Emmerich C."/>
        </authorList>
    </citation>
    <scope>NUCLEOTIDE SEQUENCE</scope>
    <source>
        <strain evidence="2">DP1</strain>
    </source>
</reference>
<feature type="region of interest" description="Disordered" evidence="1">
    <location>
        <begin position="553"/>
        <end position="576"/>
    </location>
</feature>
<feature type="compositionally biased region" description="Basic residues" evidence="1">
    <location>
        <begin position="44"/>
        <end position="55"/>
    </location>
</feature>
<feature type="region of interest" description="Disordered" evidence="1">
    <location>
        <begin position="44"/>
        <end position="67"/>
    </location>
</feature>
<keyword evidence="3" id="KW-1185">Reference proteome</keyword>
<evidence type="ECO:0000313" key="2">
    <source>
        <dbReference type="EMBL" id="CAI2383094.1"/>
    </source>
</evidence>
<gene>
    <name evidence="2" type="ORF">ECRASSUSDP1_LOCUS24585</name>
</gene>
<feature type="compositionally biased region" description="Basic and acidic residues" evidence="1">
    <location>
        <begin position="530"/>
        <end position="540"/>
    </location>
</feature>
<feature type="compositionally biased region" description="Basic and acidic residues" evidence="1">
    <location>
        <begin position="465"/>
        <end position="494"/>
    </location>
</feature>
<comment type="caution">
    <text evidence="2">The sequence shown here is derived from an EMBL/GenBank/DDBJ whole genome shotgun (WGS) entry which is preliminary data.</text>
</comment>
<evidence type="ECO:0000313" key="3">
    <source>
        <dbReference type="Proteomes" id="UP001295684"/>
    </source>
</evidence>
<feature type="region of interest" description="Disordered" evidence="1">
    <location>
        <begin position="459"/>
        <end position="540"/>
    </location>
</feature>
<feature type="compositionally biased region" description="Basic and acidic residues" evidence="1">
    <location>
        <begin position="506"/>
        <end position="516"/>
    </location>
</feature>
<feature type="compositionally biased region" description="Basic and acidic residues" evidence="1">
    <location>
        <begin position="559"/>
        <end position="569"/>
    </location>
</feature>
<evidence type="ECO:0000256" key="1">
    <source>
        <dbReference type="SAM" id="MobiDB-lite"/>
    </source>
</evidence>
<name>A0AAD1Y1Z7_EUPCR</name>
<sequence length="621" mass="71339">MYNGENQRYSTLEMRDKTLIILDSKHSFTNKSLAVSPKPVIIQKRSKNRKPKSSQRKCPPQLPKVHEKRGFKISSKKTTFHSRMNHFKKNMKKTTNIYFRNIRKSQNFNRSIERHEGKLTKKLYETPSAKKKINVSTTIGKSKKIKNSIITDLAPKKNLFGSQPRKNLKNNGNIELPNINENQNLKAWLNLMFPLCIARSFQGCSNCNCATEDYTENQHLPEKCEHFKVSSDGYCNSCSTKVSKPEKTTEAKPDLGIKILEPQVVNEKPSSPFPKYRDVHSQSQDDAEIHKNLRRNFQEGVINNFGANRERHQKFKFNREITAKFIDPVETSEADNKGTERDSLEIKMEPSEGLSPVPCKSENPTFVKYDSIKFQDNKVTAMNTFIPNNERSDIQVPNDIQKSNTTIKNPKEVKKANTSSDMRLMVTDEADNRTIENNYNFDKENEGARNSIIKMSESLTSSSEFHSEDFSKTTDMNGMKDKILKSDSFEESSRKRGLRPLATFNQREEEKKEVVPSREQGADPNQTDLDGARDTNDTMDLKPKIVQILEIPSENNLPKPEDSEQKQEIEDSESEDNFDFTKLFAARNEVKKIKFRASNCLSPRSYVILKCVEARTDEESD</sequence>
<dbReference type="Proteomes" id="UP001295684">
    <property type="component" value="Unassembled WGS sequence"/>
</dbReference>
<protein>
    <submittedName>
        <fullName evidence="2">Uncharacterized protein</fullName>
    </submittedName>
</protein>
<organism evidence="2 3">
    <name type="scientific">Euplotes crassus</name>
    <dbReference type="NCBI Taxonomy" id="5936"/>
    <lineage>
        <taxon>Eukaryota</taxon>
        <taxon>Sar</taxon>
        <taxon>Alveolata</taxon>
        <taxon>Ciliophora</taxon>
        <taxon>Intramacronucleata</taxon>
        <taxon>Spirotrichea</taxon>
        <taxon>Hypotrichia</taxon>
        <taxon>Euplotida</taxon>
        <taxon>Euplotidae</taxon>
        <taxon>Moneuplotes</taxon>
    </lineage>
</organism>